<reference evidence="2 3" key="1">
    <citation type="journal article" date="2020" name="Phytopathology">
        <title>Genome Sequence Resources of Colletotrichum truncatum, C. plurivorum, C. musicola, and C. sojae: Four Species Pathogenic to Soybean (Glycine max).</title>
        <authorList>
            <person name="Rogerio F."/>
            <person name="Boufleur T.R."/>
            <person name="Ciampi-Guillardi M."/>
            <person name="Sukno S.A."/>
            <person name="Thon M.R."/>
            <person name="Massola Junior N.S."/>
            <person name="Baroncelli R."/>
        </authorList>
    </citation>
    <scope>NUCLEOTIDE SEQUENCE [LARGE SCALE GENOMIC DNA]</scope>
    <source>
        <strain evidence="2 3">LFN0009</strain>
    </source>
</reference>
<dbReference type="Proteomes" id="UP000652219">
    <property type="component" value="Unassembled WGS sequence"/>
</dbReference>
<organism evidence="2 3">
    <name type="scientific">Colletotrichum sojae</name>
    <dbReference type="NCBI Taxonomy" id="2175907"/>
    <lineage>
        <taxon>Eukaryota</taxon>
        <taxon>Fungi</taxon>
        <taxon>Dikarya</taxon>
        <taxon>Ascomycota</taxon>
        <taxon>Pezizomycotina</taxon>
        <taxon>Sordariomycetes</taxon>
        <taxon>Hypocreomycetidae</taxon>
        <taxon>Glomerellales</taxon>
        <taxon>Glomerellaceae</taxon>
        <taxon>Colletotrichum</taxon>
        <taxon>Colletotrichum orchidearum species complex</taxon>
    </lineage>
</organism>
<evidence type="ECO:0000256" key="1">
    <source>
        <dbReference type="SAM" id="MobiDB-lite"/>
    </source>
</evidence>
<keyword evidence="3" id="KW-1185">Reference proteome</keyword>
<proteinExistence type="predicted"/>
<feature type="region of interest" description="Disordered" evidence="1">
    <location>
        <begin position="1"/>
        <end position="21"/>
    </location>
</feature>
<sequence>MSHDSQKPVSASGADDLDCKDLDVGSLSISAVEADENAHDPEPSAAGSIIKQFLARNCPEFVELICACIGKPNR</sequence>
<comment type="caution">
    <text evidence="2">The sequence shown here is derived from an EMBL/GenBank/DDBJ whole genome shotgun (WGS) entry which is preliminary data.</text>
</comment>
<evidence type="ECO:0000313" key="3">
    <source>
        <dbReference type="Proteomes" id="UP000652219"/>
    </source>
</evidence>
<dbReference type="AlphaFoldDB" id="A0A8H6JCK1"/>
<gene>
    <name evidence="2" type="ORF">CSOJ01_06204</name>
</gene>
<protein>
    <submittedName>
        <fullName evidence="2">Uncharacterized protein</fullName>
    </submittedName>
</protein>
<name>A0A8H6JCK1_9PEZI</name>
<dbReference type="EMBL" id="WIGN01000084">
    <property type="protein sequence ID" value="KAF6810644.1"/>
    <property type="molecule type" value="Genomic_DNA"/>
</dbReference>
<accession>A0A8H6JCK1</accession>
<evidence type="ECO:0000313" key="2">
    <source>
        <dbReference type="EMBL" id="KAF6810644.1"/>
    </source>
</evidence>